<evidence type="ECO:0000313" key="5">
    <source>
        <dbReference type="Proteomes" id="UP000683925"/>
    </source>
</evidence>
<evidence type="ECO:0000256" key="3">
    <source>
        <dbReference type="PROSITE-ProRule" id="PRU00339"/>
    </source>
</evidence>
<gene>
    <name evidence="4" type="ORF">POCTA_138.1.T2990002</name>
</gene>
<dbReference type="AlphaFoldDB" id="A0A8S1YNW4"/>
<feature type="repeat" description="TPR" evidence="3">
    <location>
        <begin position="8"/>
        <end position="41"/>
    </location>
</feature>
<reference evidence="4" key="1">
    <citation type="submission" date="2021-01" db="EMBL/GenBank/DDBJ databases">
        <authorList>
            <consortium name="Genoscope - CEA"/>
            <person name="William W."/>
        </authorList>
    </citation>
    <scope>NUCLEOTIDE SEQUENCE</scope>
</reference>
<dbReference type="PROSITE" id="PS50005">
    <property type="entry name" value="TPR"/>
    <property type="match status" value="1"/>
</dbReference>
<evidence type="ECO:0000256" key="2">
    <source>
        <dbReference type="ARBA" id="ARBA00022803"/>
    </source>
</evidence>
<dbReference type="EMBL" id="CAJJDP010000303">
    <property type="protein sequence ID" value="CAD8215553.1"/>
    <property type="molecule type" value="Genomic_DNA"/>
</dbReference>
<name>A0A8S1YNW4_PAROT</name>
<keyword evidence="1" id="KW-0677">Repeat</keyword>
<proteinExistence type="predicted"/>
<evidence type="ECO:0000313" key="4">
    <source>
        <dbReference type="EMBL" id="CAD8215553.1"/>
    </source>
</evidence>
<sequence length="64" mass="7570">MEQQGQLIFKNHNLGFTLDKLNKYQEAIECYDKAIAINPKFDNAWNNKGSQSLKIIIQDWHYKI</sequence>
<dbReference type="InterPro" id="IPR019734">
    <property type="entry name" value="TPR_rpt"/>
</dbReference>
<keyword evidence="5" id="KW-1185">Reference proteome</keyword>
<dbReference type="InterPro" id="IPR051685">
    <property type="entry name" value="Ycf3/AcsC/BcsC/TPR_MFPF"/>
</dbReference>
<keyword evidence="2 3" id="KW-0802">TPR repeat</keyword>
<dbReference type="PANTHER" id="PTHR44943:SF4">
    <property type="entry name" value="TPR REPEAT-CONTAINING PROTEIN MJ0798"/>
    <property type="match status" value="1"/>
</dbReference>
<dbReference type="SMART" id="SM00028">
    <property type="entry name" value="TPR"/>
    <property type="match status" value="1"/>
</dbReference>
<dbReference type="OrthoDB" id="941507at2759"/>
<protein>
    <recommendedName>
        <fullName evidence="6">Tetratricopeptide repeat protein</fullName>
    </recommendedName>
</protein>
<accession>A0A8S1YNW4</accession>
<dbReference type="PANTHER" id="PTHR44943">
    <property type="entry name" value="CELLULOSE SYNTHASE OPERON PROTEIN C"/>
    <property type="match status" value="1"/>
</dbReference>
<comment type="caution">
    <text evidence="4">The sequence shown here is derived from an EMBL/GenBank/DDBJ whole genome shotgun (WGS) entry which is preliminary data.</text>
</comment>
<dbReference type="Proteomes" id="UP000683925">
    <property type="component" value="Unassembled WGS sequence"/>
</dbReference>
<evidence type="ECO:0000256" key="1">
    <source>
        <dbReference type="ARBA" id="ARBA00022737"/>
    </source>
</evidence>
<evidence type="ECO:0008006" key="6">
    <source>
        <dbReference type="Google" id="ProtNLM"/>
    </source>
</evidence>
<organism evidence="4 5">
    <name type="scientific">Paramecium octaurelia</name>
    <dbReference type="NCBI Taxonomy" id="43137"/>
    <lineage>
        <taxon>Eukaryota</taxon>
        <taxon>Sar</taxon>
        <taxon>Alveolata</taxon>
        <taxon>Ciliophora</taxon>
        <taxon>Intramacronucleata</taxon>
        <taxon>Oligohymenophorea</taxon>
        <taxon>Peniculida</taxon>
        <taxon>Parameciidae</taxon>
        <taxon>Paramecium</taxon>
    </lineage>
</organism>
<dbReference type="Pfam" id="PF00515">
    <property type="entry name" value="TPR_1"/>
    <property type="match status" value="1"/>
</dbReference>